<feature type="domain" description="DUF1468" evidence="2">
    <location>
        <begin position="22"/>
        <end position="164"/>
    </location>
</feature>
<evidence type="ECO:0000259" key="2">
    <source>
        <dbReference type="Pfam" id="PF07331"/>
    </source>
</evidence>
<keyword evidence="1" id="KW-0812">Transmembrane</keyword>
<sequence>MSGTTAGPEGAPPAAVPWGPRVTALVVLGVGVVVLAGSFLIPEGNTYQAVGASTFPLMVGVGTVLVGAANAVRSWRGGDRGGAERAAEEAAATHWPTVLMLGGAVLGYAALLLPLGFWQTSSAFLVVAARILGSRRPLRDLVIGLVFSLAVYFLFDRLLGVTLPPGIVRLAF</sequence>
<name>A0ABV9DQD7_9ACTN</name>
<evidence type="ECO:0000313" key="4">
    <source>
        <dbReference type="Proteomes" id="UP001595923"/>
    </source>
</evidence>
<proteinExistence type="predicted"/>
<keyword evidence="1" id="KW-1133">Transmembrane helix</keyword>
<dbReference type="InterPro" id="IPR009936">
    <property type="entry name" value="DUF1468"/>
</dbReference>
<feature type="transmembrane region" description="Helical" evidence="1">
    <location>
        <begin position="54"/>
        <end position="75"/>
    </location>
</feature>
<feature type="transmembrane region" description="Helical" evidence="1">
    <location>
        <begin position="95"/>
        <end position="117"/>
    </location>
</feature>
<keyword evidence="4" id="KW-1185">Reference proteome</keyword>
<evidence type="ECO:0000313" key="3">
    <source>
        <dbReference type="EMBL" id="MFC4561061.1"/>
    </source>
</evidence>
<organism evidence="3 4">
    <name type="scientific">Nocardiopsis mangrovi</name>
    <dbReference type="NCBI Taxonomy" id="1179818"/>
    <lineage>
        <taxon>Bacteria</taxon>
        <taxon>Bacillati</taxon>
        <taxon>Actinomycetota</taxon>
        <taxon>Actinomycetes</taxon>
        <taxon>Streptosporangiales</taxon>
        <taxon>Nocardiopsidaceae</taxon>
        <taxon>Nocardiopsis</taxon>
    </lineage>
</organism>
<reference evidence="4" key="1">
    <citation type="journal article" date="2019" name="Int. J. Syst. Evol. Microbiol.">
        <title>The Global Catalogue of Microorganisms (GCM) 10K type strain sequencing project: providing services to taxonomists for standard genome sequencing and annotation.</title>
        <authorList>
            <consortium name="The Broad Institute Genomics Platform"/>
            <consortium name="The Broad Institute Genome Sequencing Center for Infectious Disease"/>
            <person name="Wu L."/>
            <person name="Ma J."/>
        </authorList>
    </citation>
    <scope>NUCLEOTIDE SEQUENCE [LARGE SCALE GENOMIC DNA]</scope>
    <source>
        <strain evidence="4">XZYJ18</strain>
    </source>
</reference>
<gene>
    <name evidence="3" type="ORF">ACFO4E_04240</name>
</gene>
<dbReference type="EMBL" id="JBHSFQ010000003">
    <property type="protein sequence ID" value="MFC4561061.1"/>
    <property type="molecule type" value="Genomic_DNA"/>
</dbReference>
<keyword evidence="1" id="KW-0472">Membrane</keyword>
<accession>A0ABV9DQD7</accession>
<evidence type="ECO:0000256" key="1">
    <source>
        <dbReference type="SAM" id="Phobius"/>
    </source>
</evidence>
<feature type="transmembrane region" description="Helical" evidence="1">
    <location>
        <begin position="22"/>
        <end position="42"/>
    </location>
</feature>
<protein>
    <submittedName>
        <fullName evidence="3">Tripartite tricarboxylate transporter TctB family protein</fullName>
    </submittedName>
</protein>
<comment type="caution">
    <text evidence="3">The sequence shown here is derived from an EMBL/GenBank/DDBJ whole genome shotgun (WGS) entry which is preliminary data.</text>
</comment>
<dbReference type="RefSeq" id="WP_378571683.1">
    <property type="nucleotide sequence ID" value="NZ_JBHSFQ010000003.1"/>
</dbReference>
<dbReference type="Pfam" id="PF07331">
    <property type="entry name" value="TctB"/>
    <property type="match status" value="1"/>
</dbReference>
<feature type="transmembrane region" description="Helical" evidence="1">
    <location>
        <begin position="138"/>
        <end position="155"/>
    </location>
</feature>
<dbReference type="Proteomes" id="UP001595923">
    <property type="component" value="Unassembled WGS sequence"/>
</dbReference>